<dbReference type="EMBL" id="BARS01023584">
    <property type="protein sequence ID" value="GAG12827.1"/>
    <property type="molecule type" value="Genomic_DNA"/>
</dbReference>
<accession>X0VNU3</accession>
<evidence type="ECO:0000313" key="1">
    <source>
        <dbReference type="EMBL" id="GAG12827.1"/>
    </source>
</evidence>
<comment type="caution">
    <text evidence="1">The sequence shown here is derived from an EMBL/GenBank/DDBJ whole genome shotgun (WGS) entry which is preliminary data.</text>
</comment>
<dbReference type="AlphaFoldDB" id="X0VNU3"/>
<proteinExistence type="predicted"/>
<dbReference type="InterPro" id="IPR009045">
    <property type="entry name" value="Zn_M74/Hedgehog-like"/>
</dbReference>
<dbReference type="Gene3D" id="3.30.1380.10">
    <property type="match status" value="1"/>
</dbReference>
<sequence length="136" mass="15430">MKFKFGRKSTKNYESLNSNLQRVAVRALSYGIMDFSLDCTHRNKGEQNRFYQIGRSKVMWPDSKHNALPAEAMDCVPYVGGKSSWNKLYCCVLAGLILAAAKEEGVKVRWGGDWGMNGEPITDQDFNDLAHYEEVK</sequence>
<gene>
    <name evidence="1" type="ORF">S01H1_37534</name>
</gene>
<evidence type="ECO:0008006" key="2">
    <source>
        <dbReference type="Google" id="ProtNLM"/>
    </source>
</evidence>
<reference evidence="1" key="1">
    <citation type="journal article" date="2014" name="Front. Microbiol.">
        <title>High frequency of phylogenetically diverse reductive dehalogenase-homologous genes in deep subseafloor sedimentary metagenomes.</title>
        <authorList>
            <person name="Kawai M."/>
            <person name="Futagami T."/>
            <person name="Toyoda A."/>
            <person name="Takaki Y."/>
            <person name="Nishi S."/>
            <person name="Hori S."/>
            <person name="Arai W."/>
            <person name="Tsubouchi T."/>
            <person name="Morono Y."/>
            <person name="Uchiyama I."/>
            <person name="Ito T."/>
            <person name="Fujiyama A."/>
            <person name="Inagaki F."/>
            <person name="Takami H."/>
        </authorList>
    </citation>
    <scope>NUCLEOTIDE SEQUENCE</scope>
    <source>
        <strain evidence="1">Expedition CK06-06</strain>
    </source>
</reference>
<protein>
    <recommendedName>
        <fullName evidence="2">Peptidase M15C domain-containing protein</fullName>
    </recommendedName>
</protein>
<dbReference type="SUPFAM" id="SSF55166">
    <property type="entry name" value="Hedgehog/DD-peptidase"/>
    <property type="match status" value="1"/>
</dbReference>
<organism evidence="1">
    <name type="scientific">marine sediment metagenome</name>
    <dbReference type="NCBI Taxonomy" id="412755"/>
    <lineage>
        <taxon>unclassified sequences</taxon>
        <taxon>metagenomes</taxon>
        <taxon>ecological metagenomes</taxon>
    </lineage>
</organism>
<name>X0VNU3_9ZZZZ</name>